<dbReference type="OrthoDB" id="6990457at2"/>
<accession>A0A0B3C2D4</accession>
<evidence type="ECO:0000313" key="1">
    <source>
        <dbReference type="EMBL" id="KHO65657.1"/>
    </source>
</evidence>
<evidence type="ECO:0000313" key="2">
    <source>
        <dbReference type="Proteomes" id="UP000030980"/>
    </source>
</evidence>
<proteinExistence type="predicted"/>
<gene>
    <name evidence="1" type="ORF">PT85_06295</name>
</gene>
<dbReference type="Proteomes" id="UP000030980">
    <property type="component" value="Unassembled WGS sequence"/>
</dbReference>
<protein>
    <submittedName>
        <fullName evidence="1">Lipoprotein</fullName>
    </submittedName>
</protein>
<keyword evidence="2" id="KW-1185">Reference proteome</keyword>
<comment type="caution">
    <text evidence="1">The sequence shown here is derived from an EMBL/GenBank/DDBJ whole genome shotgun (WGS) entry which is preliminary data.</text>
</comment>
<dbReference type="STRING" id="706570.PT85_06295"/>
<dbReference type="PROSITE" id="PS51257">
    <property type="entry name" value="PROKAR_LIPOPROTEIN"/>
    <property type="match status" value="1"/>
</dbReference>
<reference evidence="1 2" key="1">
    <citation type="submission" date="2014-11" db="EMBL/GenBank/DDBJ databases">
        <title>Genome sequence of Pseudomonas tuomuerensis JCM 14085.</title>
        <authorList>
            <person name="Shin S.-K."/>
            <person name="Yi H."/>
        </authorList>
    </citation>
    <scope>NUCLEOTIDE SEQUENCE [LARGE SCALE GENOMIC DNA]</scope>
    <source>
        <strain evidence="1 2">JCM 14085</strain>
    </source>
</reference>
<organism evidence="1 2">
    <name type="scientific">Pseudomonas flexibilis</name>
    <dbReference type="NCBI Taxonomy" id="706570"/>
    <lineage>
        <taxon>Bacteria</taxon>
        <taxon>Pseudomonadati</taxon>
        <taxon>Pseudomonadota</taxon>
        <taxon>Gammaproteobacteria</taxon>
        <taxon>Pseudomonadales</taxon>
        <taxon>Pseudomonadaceae</taxon>
        <taxon>Pseudomonas</taxon>
    </lineage>
</organism>
<dbReference type="EMBL" id="JTAK01000002">
    <property type="protein sequence ID" value="KHO65657.1"/>
    <property type="molecule type" value="Genomic_DNA"/>
</dbReference>
<dbReference type="RefSeq" id="WP_039606203.1">
    <property type="nucleotide sequence ID" value="NZ_FMUP01000001.1"/>
</dbReference>
<dbReference type="AlphaFoldDB" id="A0A0B3C2D4"/>
<name>A0A0B3C2D4_9PSED</name>
<keyword evidence="1" id="KW-0449">Lipoprotein</keyword>
<sequence length="183" mass="20252">MRIWRALVMASLLLLGGCLVTFREPLPASEAAPIPLLGVWQGEDEWGDELFLRISRVGNHQYRAVRTEGDPDNLDSAEEYGFTVARHGRRWYLSAGLPRKLGGNFAILGFELTRSGELVLFNLDVARLLREVEAGRLAGEAVETAEGEGVLIRSALAEVFGYLDDPANADVFVEVARLQRVEQ</sequence>